<organism evidence="1">
    <name type="scientific">Candidatus Nitricoxidivorans perseverans</name>
    <dbReference type="NCBI Taxonomy" id="2975601"/>
    <lineage>
        <taxon>Bacteria</taxon>
        <taxon>Pseudomonadati</taxon>
        <taxon>Pseudomonadota</taxon>
        <taxon>Betaproteobacteria</taxon>
        <taxon>Nitrosomonadales</taxon>
        <taxon>Sterolibacteriaceae</taxon>
        <taxon>Candidatus Nitricoxidivorans</taxon>
    </lineage>
</organism>
<dbReference type="EMBL" id="CP107246">
    <property type="protein sequence ID" value="WIM06123.1"/>
    <property type="molecule type" value="Genomic_DNA"/>
</dbReference>
<protein>
    <submittedName>
        <fullName evidence="1">Sulfotransferase</fullName>
    </submittedName>
</protein>
<dbReference type="Pfam" id="PF13469">
    <property type="entry name" value="Sulfotransfer_3"/>
    <property type="match status" value="1"/>
</dbReference>
<dbReference type="SUPFAM" id="SSF52540">
    <property type="entry name" value="P-loop containing nucleoside triphosphate hydrolases"/>
    <property type="match status" value="1"/>
</dbReference>
<dbReference type="AlphaFoldDB" id="A0AA49FLV3"/>
<proteinExistence type="predicted"/>
<accession>A0AA49FLV3</accession>
<sequence length="296" mass="34455">MHSINPVFLLGPGRSGTTLLYKILSLHPEVGFISNYDERFSNHLPTPLLSRLLAPRLQLKQWSWFNDHGNAYFKSRPWLRKLIPTPVEGERIFSRSGMTLAECDTAASATITEKLRRNLIWLQRHQGSKALLIKRTANNRRIPCLAAAFPEARYLFLLRDGRSVADSLTKVRWWNDHQVWWANHQTPLQLQNKSQSMLGIAARNWTEEMRCIQFGLRGIKPENVLMVRYEELLDRPLECLHVILQFIGVKPCAEHDAAIAARRLANRRESWRDWTADQLDLVMSIQREYLKIYGYV</sequence>
<gene>
    <name evidence="1" type="ORF">OHM77_02175</name>
</gene>
<dbReference type="InterPro" id="IPR027417">
    <property type="entry name" value="P-loop_NTPase"/>
</dbReference>
<evidence type="ECO:0000313" key="1">
    <source>
        <dbReference type="EMBL" id="WIM06123.1"/>
    </source>
</evidence>
<name>A0AA49FLV3_9PROT</name>
<dbReference type="KEGG" id="npv:OHM77_02175"/>
<reference evidence="1" key="1">
    <citation type="journal article" date="2023" name="Nat. Microbiol.">
        <title>Enrichment and characterization of a nitric oxide-reducing microbial community in a continuous bioreactor.</title>
        <authorList>
            <person name="Garrido-Amador P."/>
            <person name="Stortenbeker N."/>
            <person name="Wessels H.J.C.T."/>
            <person name="Speth D.R."/>
            <person name="Garcia-Heredia I."/>
            <person name="Kartal B."/>
        </authorList>
    </citation>
    <scope>NUCLEOTIDE SEQUENCE</scope>
    <source>
        <strain evidence="1">MAG1</strain>
    </source>
</reference>
<dbReference type="Proteomes" id="UP001234916">
    <property type="component" value="Chromosome"/>
</dbReference>
<dbReference type="Gene3D" id="3.40.50.300">
    <property type="entry name" value="P-loop containing nucleotide triphosphate hydrolases"/>
    <property type="match status" value="1"/>
</dbReference>